<accession>A0A2A2MGL2</accession>
<dbReference type="OrthoDB" id="9805698at2"/>
<evidence type="ECO:0000313" key="3">
    <source>
        <dbReference type="Proteomes" id="UP000218796"/>
    </source>
</evidence>
<comment type="caution">
    <text evidence="2">The sequence shown here is derived from an EMBL/GenBank/DDBJ whole genome shotgun (WGS) entry which is preliminary data.</text>
</comment>
<dbReference type="Gene3D" id="1.10.3090.10">
    <property type="entry name" value="cca-adding enzyme, domain 2"/>
    <property type="match status" value="1"/>
</dbReference>
<dbReference type="AlphaFoldDB" id="A0A2A2MGL2"/>
<dbReference type="Gene3D" id="3.40.50.300">
    <property type="entry name" value="P-loop containing nucleotide triphosphate hydrolases"/>
    <property type="match status" value="1"/>
</dbReference>
<dbReference type="RefSeq" id="WP_039187202.1">
    <property type="nucleotide sequence ID" value="NZ_CATYOV010000017.1"/>
</dbReference>
<evidence type="ECO:0000256" key="1">
    <source>
        <dbReference type="ARBA" id="ARBA00022741"/>
    </source>
</evidence>
<dbReference type="Pfam" id="PF13671">
    <property type="entry name" value="AAA_33"/>
    <property type="match status" value="1"/>
</dbReference>
<dbReference type="SUPFAM" id="SSF109604">
    <property type="entry name" value="HD-domain/PDEase-like"/>
    <property type="match status" value="1"/>
</dbReference>
<keyword evidence="3" id="KW-1185">Reference proteome</keyword>
<dbReference type="CDD" id="cd00077">
    <property type="entry name" value="HDc"/>
    <property type="match status" value="1"/>
</dbReference>
<gene>
    <name evidence="2" type="ORF">CJD50_00915</name>
</gene>
<reference evidence="2 3" key="1">
    <citation type="submission" date="2017-08" db="EMBL/GenBank/DDBJ databases">
        <title>Draft Genome Sequence of Hafnia alvei CITHA-6 Isolated from Raw Bovine Milk.</title>
        <authorList>
            <person name="Culligan E.P."/>
            <person name="Mcsweeney A."/>
            <person name="O'Doherty C."/>
            <person name="Gleeson E."/>
            <person name="O'Riordan D."/>
            <person name="Sleator R.D."/>
        </authorList>
    </citation>
    <scope>NUCLEOTIDE SEQUENCE [LARGE SCALE GENOMIC DNA]</scope>
    <source>
        <strain evidence="2 3">CITHA-6</strain>
    </source>
</reference>
<dbReference type="PANTHER" id="PTHR47545:SF1">
    <property type="entry name" value="MULTIFUNCTIONAL CCA PROTEIN"/>
    <property type="match status" value="1"/>
</dbReference>
<name>A0A2A2MGL2_9GAMM</name>
<organism evidence="2 3">
    <name type="scientific">Hafnia paralvei</name>
    <dbReference type="NCBI Taxonomy" id="546367"/>
    <lineage>
        <taxon>Bacteria</taxon>
        <taxon>Pseudomonadati</taxon>
        <taxon>Pseudomonadota</taxon>
        <taxon>Gammaproteobacteria</taxon>
        <taxon>Enterobacterales</taxon>
        <taxon>Hafniaceae</taxon>
        <taxon>Hafnia</taxon>
    </lineage>
</organism>
<dbReference type="GO" id="GO:0000166">
    <property type="term" value="F:nucleotide binding"/>
    <property type="evidence" value="ECO:0007669"/>
    <property type="project" value="UniProtKB-KW"/>
</dbReference>
<protein>
    <submittedName>
        <fullName evidence="2">Poly(A) polymerase</fullName>
    </submittedName>
</protein>
<proteinExistence type="predicted"/>
<dbReference type="InterPro" id="IPR003607">
    <property type="entry name" value="HD/PDEase_dom"/>
</dbReference>
<dbReference type="SUPFAM" id="SSF52540">
    <property type="entry name" value="P-loop containing nucleoside triphosphate hydrolases"/>
    <property type="match status" value="1"/>
</dbReference>
<sequence>MVWTLSENKAWPALRQRFSWVADMHTTPQDPQHHAEGDVAVHTQCVLAELQKMADYSSLSAQQQEIVWAAALLHDVEKRNTTRTLEDGSIVSPAHAKRGELTARSILFRDIPTPFVIREQIAALVRFHGLPLWIMEKPSPEHALIAASLRLDTRLLAMLARADVLGRECHDRAELLERIEIFELYCQELQCWGEAKKFSSLGQRYHYLTHLHASPDFVPFEQFKSEVIMLSALPGMGKDCYISRHGRGMKVISLDDLRRLNGLSPEDKKATSWVVQQAKSQAKQYLRSGESFIWNATNITRQLRGQLVDLFAAYGARVKIVYLEVPYPQWQQQNKNRHYSVPDTVMTRMLSKLEIPQADEAHEVVYVVE</sequence>
<dbReference type="InterPro" id="IPR050124">
    <property type="entry name" value="tRNA_CCA-adding_enzyme"/>
</dbReference>
<dbReference type="Proteomes" id="UP000218796">
    <property type="component" value="Unassembled WGS sequence"/>
</dbReference>
<dbReference type="InterPro" id="IPR027417">
    <property type="entry name" value="P-loop_NTPase"/>
</dbReference>
<evidence type="ECO:0000313" key="2">
    <source>
        <dbReference type="EMBL" id="PAV98078.1"/>
    </source>
</evidence>
<dbReference type="PANTHER" id="PTHR47545">
    <property type="entry name" value="MULTIFUNCTIONAL CCA PROTEIN"/>
    <property type="match status" value="1"/>
</dbReference>
<keyword evidence="1" id="KW-0547">Nucleotide-binding</keyword>
<dbReference type="EMBL" id="NQMS01000001">
    <property type="protein sequence ID" value="PAV98078.1"/>
    <property type="molecule type" value="Genomic_DNA"/>
</dbReference>